<dbReference type="PROSITE" id="PS00041">
    <property type="entry name" value="HTH_ARAC_FAMILY_1"/>
    <property type="match status" value="1"/>
</dbReference>
<keyword evidence="3" id="KW-0804">Transcription</keyword>
<dbReference type="PANTHER" id="PTHR43280:SF28">
    <property type="entry name" value="HTH-TYPE TRANSCRIPTIONAL ACTIVATOR RHAS"/>
    <property type="match status" value="1"/>
</dbReference>
<dbReference type="SMART" id="SM00342">
    <property type="entry name" value="HTH_ARAC"/>
    <property type="match status" value="1"/>
</dbReference>
<dbReference type="InterPro" id="IPR018060">
    <property type="entry name" value="HTH_AraC"/>
</dbReference>
<dbReference type="EMBL" id="JAPDIA010000003">
    <property type="protein sequence ID" value="MDG0810783.1"/>
    <property type="molecule type" value="Genomic_DNA"/>
</dbReference>
<keyword evidence="6" id="KW-1185">Reference proteome</keyword>
<reference evidence="5" key="1">
    <citation type="submission" date="2022-10" db="EMBL/GenBank/DDBJ databases">
        <title>Comparative genomic analysis of Cohnella hashimotonis sp. nov., isolated from the International Space Station.</title>
        <authorList>
            <person name="Simpson A."/>
            <person name="Venkateswaran K."/>
        </authorList>
    </citation>
    <scope>NUCLEOTIDE SEQUENCE</scope>
    <source>
        <strain evidence="5">DSM 28161</strain>
    </source>
</reference>
<dbReference type="Proteomes" id="UP001153404">
    <property type="component" value="Unassembled WGS sequence"/>
</dbReference>
<evidence type="ECO:0000256" key="1">
    <source>
        <dbReference type="ARBA" id="ARBA00023015"/>
    </source>
</evidence>
<dbReference type="InterPro" id="IPR018062">
    <property type="entry name" value="HTH_AraC-typ_CS"/>
</dbReference>
<evidence type="ECO:0000313" key="6">
    <source>
        <dbReference type="Proteomes" id="UP001153404"/>
    </source>
</evidence>
<organism evidence="5 6">
    <name type="scientific">Cohnella rhizosphaerae</name>
    <dbReference type="NCBI Taxonomy" id="1457232"/>
    <lineage>
        <taxon>Bacteria</taxon>
        <taxon>Bacillati</taxon>
        <taxon>Bacillota</taxon>
        <taxon>Bacilli</taxon>
        <taxon>Bacillales</taxon>
        <taxon>Paenibacillaceae</taxon>
        <taxon>Cohnella</taxon>
    </lineage>
</organism>
<accession>A0A9X4KU24</accession>
<sequence length="119" mass="13463">MRARRGEAVIYKSLEYLKSCLARNVTVSECASQAHLSVSYYSSLFKRVTGLTFTQYLTGEKMNRAKQLILSGKPVQDVAAEVGYEERRYFSETFKRVTGMTPSEFRDSYAAGGDRTPRP</sequence>
<dbReference type="PRINTS" id="PR00032">
    <property type="entry name" value="HTHARAC"/>
</dbReference>
<dbReference type="RefSeq" id="WP_277533238.1">
    <property type="nucleotide sequence ID" value="NZ_JAPDIA010000003.1"/>
</dbReference>
<feature type="domain" description="HTH araC/xylS-type" evidence="4">
    <location>
        <begin position="11"/>
        <end position="108"/>
    </location>
</feature>
<keyword evidence="2" id="KW-0238">DNA-binding</keyword>
<gene>
    <name evidence="5" type="ORF">OMP40_16460</name>
</gene>
<evidence type="ECO:0000259" key="4">
    <source>
        <dbReference type="PROSITE" id="PS01124"/>
    </source>
</evidence>
<dbReference type="InterPro" id="IPR009057">
    <property type="entry name" value="Homeodomain-like_sf"/>
</dbReference>
<comment type="caution">
    <text evidence="5">The sequence shown here is derived from an EMBL/GenBank/DDBJ whole genome shotgun (WGS) entry which is preliminary data.</text>
</comment>
<proteinExistence type="predicted"/>
<dbReference type="InterPro" id="IPR020449">
    <property type="entry name" value="Tscrpt_reg_AraC-type_HTH"/>
</dbReference>
<dbReference type="PANTHER" id="PTHR43280">
    <property type="entry name" value="ARAC-FAMILY TRANSCRIPTIONAL REGULATOR"/>
    <property type="match status" value="1"/>
</dbReference>
<dbReference type="AlphaFoldDB" id="A0A9X4KU24"/>
<dbReference type="GO" id="GO:0003700">
    <property type="term" value="F:DNA-binding transcription factor activity"/>
    <property type="evidence" value="ECO:0007669"/>
    <property type="project" value="InterPro"/>
</dbReference>
<dbReference type="Pfam" id="PF12833">
    <property type="entry name" value="HTH_18"/>
    <property type="match status" value="1"/>
</dbReference>
<dbReference type="GO" id="GO:0043565">
    <property type="term" value="F:sequence-specific DNA binding"/>
    <property type="evidence" value="ECO:0007669"/>
    <property type="project" value="InterPro"/>
</dbReference>
<dbReference type="PROSITE" id="PS01124">
    <property type="entry name" value="HTH_ARAC_FAMILY_2"/>
    <property type="match status" value="1"/>
</dbReference>
<dbReference type="Gene3D" id="1.10.10.60">
    <property type="entry name" value="Homeodomain-like"/>
    <property type="match status" value="2"/>
</dbReference>
<keyword evidence="1" id="KW-0805">Transcription regulation</keyword>
<name>A0A9X4KU24_9BACL</name>
<evidence type="ECO:0000256" key="2">
    <source>
        <dbReference type="ARBA" id="ARBA00023125"/>
    </source>
</evidence>
<evidence type="ECO:0000256" key="3">
    <source>
        <dbReference type="ARBA" id="ARBA00023163"/>
    </source>
</evidence>
<evidence type="ECO:0000313" key="5">
    <source>
        <dbReference type="EMBL" id="MDG0810783.1"/>
    </source>
</evidence>
<protein>
    <submittedName>
        <fullName evidence="5">AraC family transcriptional regulator</fullName>
    </submittedName>
</protein>
<dbReference type="SUPFAM" id="SSF46689">
    <property type="entry name" value="Homeodomain-like"/>
    <property type="match status" value="2"/>
</dbReference>